<dbReference type="GO" id="GO:0005886">
    <property type="term" value="C:plasma membrane"/>
    <property type="evidence" value="ECO:0007669"/>
    <property type="project" value="UniProtKB-SubCell"/>
</dbReference>
<keyword evidence="3" id="KW-1003">Cell membrane</keyword>
<evidence type="ECO:0000256" key="4">
    <source>
        <dbReference type="ARBA" id="ARBA00022692"/>
    </source>
</evidence>
<evidence type="ECO:0000256" key="1">
    <source>
        <dbReference type="ARBA" id="ARBA00004651"/>
    </source>
</evidence>
<keyword evidence="10" id="KW-1185">Reference proteome</keyword>
<accession>A0A1I2AC21</accession>
<comment type="subcellular location">
    <subcellularLocation>
        <location evidence="1">Cell membrane</location>
        <topology evidence="1">Multi-pass membrane protein</topology>
    </subcellularLocation>
</comment>
<feature type="transmembrane region" description="Helical" evidence="7">
    <location>
        <begin position="64"/>
        <end position="85"/>
    </location>
</feature>
<keyword evidence="5 7" id="KW-1133">Transmembrane helix</keyword>
<proteinExistence type="inferred from homology"/>
<keyword evidence="6 7" id="KW-0472">Membrane</keyword>
<dbReference type="PANTHER" id="PTHR40074">
    <property type="entry name" value="O-ACETYLTRANSFERASE WECH"/>
    <property type="match status" value="1"/>
</dbReference>
<sequence>MQRYNAIDCLKGISCIAVILIHFNFSGNYGIVASTLSKFSVPFFFFVSGFFFNWDETKKKILHVLNLIINAEVFYVIFTILYNLLFFSQNRLFSVLEKRITFDHFLRFLIANHPLIYGHLWFMFSLLYIYILFYLIYTITPPPGILRNLKTIRPHM</sequence>
<evidence type="ECO:0000259" key="8">
    <source>
        <dbReference type="Pfam" id="PF01757"/>
    </source>
</evidence>
<evidence type="ECO:0000256" key="7">
    <source>
        <dbReference type="SAM" id="Phobius"/>
    </source>
</evidence>
<dbReference type="PANTHER" id="PTHR40074:SF2">
    <property type="entry name" value="O-ACETYLTRANSFERASE WECH"/>
    <property type="match status" value="1"/>
</dbReference>
<feature type="transmembrane region" description="Helical" evidence="7">
    <location>
        <begin position="116"/>
        <end position="137"/>
    </location>
</feature>
<feature type="transmembrane region" description="Helical" evidence="7">
    <location>
        <begin position="7"/>
        <end position="25"/>
    </location>
</feature>
<keyword evidence="9" id="KW-0012">Acyltransferase</keyword>
<dbReference type="GO" id="GO:0009246">
    <property type="term" value="P:enterobacterial common antigen biosynthetic process"/>
    <property type="evidence" value="ECO:0007669"/>
    <property type="project" value="TreeGrafter"/>
</dbReference>
<dbReference type="EMBL" id="FONL01000005">
    <property type="protein sequence ID" value="SFE41088.1"/>
    <property type="molecule type" value="Genomic_DNA"/>
</dbReference>
<protein>
    <submittedName>
        <fullName evidence="9">Acyltransferase family protein</fullName>
    </submittedName>
</protein>
<feature type="transmembrane region" description="Helical" evidence="7">
    <location>
        <begin position="31"/>
        <end position="52"/>
    </location>
</feature>
<organism evidence="9 10">
    <name type="scientific">Succiniclasticum ruminis DSM 9236</name>
    <dbReference type="NCBI Taxonomy" id="1123323"/>
    <lineage>
        <taxon>Bacteria</taxon>
        <taxon>Bacillati</taxon>
        <taxon>Bacillota</taxon>
        <taxon>Negativicutes</taxon>
        <taxon>Acidaminococcales</taxon>
        <taxon>Acidaminococcaceae</taxon>
        <taxon>Succiniclasticum</taxon>
    </lineage>
</organism>
<keyword evidence="9" id="KW-0808">Transferase</keyword>
<gene>
    <name evidence="9" type="ORF">SAMN05216245_105117</name>
</gene>
<evidence type="ECO:0000256" key="6">
    <source>
        <dbReference type="ARBA" id="ARBA00023136"/>
    </source>
</evidence>
<evidence type="ECO:0000313" key="10">
    <source>
        <dbReference type="Proteomes" id="UP000198896"/>
    </source>
</evidence>
<name>A0A1I2AC21_9FIRM</name>
<dbReference type="GO" id="GO:0016413">
    <property type="term" value="F:O-acetyltransferase activity"/>
    <property type="evidence" value="ECO:0007669"/>
    <property type="project" value="TreeGrafter"/>
</dbReference>
<reference evidence="9 10" key="1">
    <citation type="submission" date="2016-10" db="EMBL/GenBank/DDBJ databases">
        <authorList>
            <person name="de Groot N.N."/>
        </authorList>
    </citation>
    <scope>NUCLEOTIDE SEQUENCE [LARGE SCALE GENOMIC DNA]</scope>
    <source>
        <strain evidence="9 10">DSM 9236</strain>
    </source>
</reference>
<dbReference type="Pfam" id="PF01757">
    <property type="entry name" value="Acyl_transf_3"/>
    <property type="match status" value="1"/>
</dbReference>
<dbReference type="AlphaFoldDB" id="A0A1I2AC21"/>
<feature type="domain" description="Acyltransferase 3" evidence="8">
    <location>
        <begin position="5"/>
        <end position="140"/>
    </location>
</feature>
<evidence type="ECO:0000256" key="2">
    <source>
        <dbReference type="ARBA" id="ARBA00007400"/>
    </source>
</evidence>
<evidence type="ECO:0000256" key="5">
    <source>
        <dbReference type="ARBA" id="ARBA00022989"/>
    </source>
</evidence>
<dbReference type="STRING" id="1123323.SAMN05216245_105117"/>
<comment type="similarity">
    <text evidence="2">Belongs to the acyltransferase 3 family.</text>
</comment>
<evidence type="ECO:0000256" key="3">
    <source>
        <dbReference type="ARBA" id="ARBA00022475"/>
    </source>
</evidence>
<keyword evidence="4 7" id="KW-0812">Transmembrane</keyword>
<dbReference type="InterPro" id="IPR002656">
    <property type="entry name" value="Acyl_transf_3_dom"/>
</dbReference>
<evidence type="ECO:0000313" key="9">
    <source>
        <dbReference type="EMBL" id="SFE41088.1"/>
    </source>
</evidence>
<dbReference type="Proteomes" id="UP000198896">
    <property type="component" value="Unassembled WGS sequence"/>
</dbReference>